<feature type="region of interest" description="Disordered" evidence="1">
    <location>
        <begin position="250"/>
        <end position="277"/>
    </location>
</feature>
<feature type="compositionally biased region" description="Polar residues" evidence="1">
    <location>
        <begin position="2356"/>
        <end position="2370"/>
    </location>
</feature>
<feature type="compositionally biased region" description="Polar residues" evidence="1">
    <location>
        <begin position="1366"/>
        <end position="1377"/>
    </location>
</feature>
<dbReference type="STRING" id="44316.ENSEGOP00005021630"/>
<evidence type="ECO:0000259" key="2">
    <source>
        <dbReference type="PROSITE" id="PS50011"/>
    </source>
</evidence>
<accession>A0A3L8RRF1</accession>
<feature type="compositionally biased region" description="Low complexity" evidence="1">
    <location>
        <begin position="958"/>
        <end position="974"/>
    </location>
</feature>
<dbReference type="InterPro" id="IPR011009">
    <property type="entry name" value="Kinase-like_dom_sf"/>
</dbReference>
<sequence length="2889" mass="307849">MGMPKETRLFAKGAAQPGWVEGVPAHGRNIAGLSSVPAPPKLPSSGAARLLLPTGAVEAPGAAKSLQGAENSHHVLRALMWCQQDAEKGFFKNRNTTVFSCWLKERSALLGSWGGRRLSGFHCIASEHRISPKIVAALGKVVLGLQSGVLLGSSPTWVHGKGGFPPALVLLGAGVVQPQCDGRGTRRDLELHWELWGCLGRWQRRGWWGMCVPGQLRITQRGAVPSCPSAPSLPSLTHTAAPLPALGIGAGGDRGLRRRKRKRRRAVGGPPAQTEPGYESPELLLAWPFPAPRTQAGVAPCLLPSGPARCCQGGCWAPGVTPAIPAELGCTNCAYLCPGVDKARGRALGCVNETLLRLGTGGGNTSPGHPAPSARGEQDPRAGVEGGSLFCPAHGLSPEKFHFWAELKPRSCWEAVSVAWVWASPQNHFQLKCSGNGWTRPKMKAVLGCRCGGSRAQEGQAGLSPGLVARWWSQDPKRCSGCSDDEGKPLAVGPGLLEAAPCRGADPSPQLCREVESEDVCGWEDLCPSHGSVFPFHFVLCACKAPAEAEEVCGIGGLVCREHLSIPAQNGSIRSWAVASSGPKAMVLWWLLVGSNILDVSRQGWEGLGQSILAVVALFVLAAWWLCHSSQMWHSRTRDLMTMARAWSAPAPHPEPPGEMSMGLIPKASAMMGPFPYHPECCSWIPTWTLDVQDVPRTFLLLGNGLLQHGGHGPLAGGYYLNLGLCSAPRLCVPGEAFGDRNAQQMPRAGEGCGAGGPSIAHRAGTPTSRGAQGTGRARPLVKAPCKSCLSFSPSPSSATLRHRRRHICPRRDICLPPRCSCQGLQLSPGPRSLFMPGWLGLSPPRLGVFLGALRSFRPGECGRAARASRLLGLACLSCLALSNLSNPLWLGSFLQPFRSPRGGRTWRMELMCHPALVAVPYRSAGRAADACCCPALQLMPAAVLPCKPPWMKPPLPGSRASPPSGRAGPAGPGTLRARCCRTQARLLLRTRHLCSAAFPGQNEPPAWESPVTRAAGQVVVGVSSGDGVNVKIYVRATMMDWGGFGLLTCGLPKYSGITGSVQCREKWEQPVQSFQHWPYECVKQLTPPGQGESKACMCDPGRGKLCFASLLIIWGMTACLSSLHGGSSWGWFGAWVQHPGGGVGAAWPVLFCWGLGRIGPGKWTAQHPSVSLILTFHGNCPWQVSFSSWTGMSCPSECAWLSEGQQHLGLWWHPQRGGTVGQEGQWDSVLSDLLPCQGRRELPFPTCRDSWNIIPGGGGETESVLPEDTLGEGTPLLCLELSFLPSSCPPTCAVLVLSSSLELKLIFDACRARLEPGFGFRFGFAQRAVLVFRSCFQGLSFQGGEKPRGAFAALWGLSTSGWAVPSSDGNKGSNEANEAKAQDGSKHCLPKSQSGKQRWDGAELWAGTAPLSPVMLKDTGMCRGCKPEHLQHPTAVMGRGWSSSCVTPGRICSEVVAELPPQRCPCALPGDTCVTWGSGYCPAQPEPPSPAGTGRNSAACPGCCHLRVNPGCVPDYWLAKSSGVAWGHSSLLNLRGNTSRVRAWAALSHPKMDVECQDIAHPRFHCWLGNGREVWQLGQTGGSAAPAPPLCHAWHIPGVPGHREVPVLRAGVLGEQLDHSWVFREHRGSCLLPELALQSGAANSQAFLQSPLPGSLGGCSMSRSCAKVGFGHFGPCRASDGFLCLGRWERCEQGWGCFGWVLQGTSCLCLSRRMADPSMGRNADLQGYSARAAPSPSAASGSGHWVDFGSESFFLTALGPAKQPRADAPLLLERVGESSEGSEGLFCLNLGEMAKPAVSCRVGVCFHIPLLLQGAELLQRPSLAPKAAGDRKENELSELSLGRAGGSLRSCNFGNIWMFALPPPQARMLVGSEFVEGAMEQQADGWERMGTAKARVRMLDGTQGCSEWLINTVALAGGALGAFMNLGRKGKPRANGFSVFPLDGDGGIVRALAAPAGSTRPSAASPLVVTAPAGAMTRLPGAMLQDCPKARREVELHWRASQCAHIVRIMDVYENLYQGRNGERPAQGHCRGWAAAKRGVGTFQPWGRRGDAAPGRGVAPLALEGRGQRGLLALSHPETRSARGLWFSQAEGSWQPAVGQAELAPLVLPWHRLQQQLSSSGLGRSLIGRGGSGCRSGARARGTAAPQSSSYPPWHSGQPGMGKGWQDALEVTSIMRQDLISSRSRLWIPPPRLWIPPPRLWLQAISTADVIACQGDAISTGKAKLFLLQADKAGAGSAIIPALMENSPIPHTWRGNPTNGSPTPPMGPGCAAVGLGSPFRALSLLSTSVLGHGAAEAVGFTEPLPCSFREGNAPEAPAQGHGWRRGSFPAQQQMDPRCVTAAASLPAWMAGSSSAAFRTGETRPSQNGVGSPRPAGLDSSESPAEFCTQGMRDVAARGPAFHVHLRIGLGGIFSAAPPLCPSHSSPKFAPWGCKPLIGIRVGGWTVPHAFPWSFWELQAPYPGMGSGRDSVERGISSREKPFDLSQIMKSIGEAIQYLHSINIAHRDVKPSLAVPGPGWPSPAAHCLPPACSQPENLLYTSKRPNAVLKLTDFGFAKETTTHNSLATPCYTPYYVGECLGGWAGGLQGWGGRAGGSSPQHQPGLLSCSRELGAALGHEMMLPTVPGGRCRCLLVSPWGVRGLSPEKYDKSCDMWSLGAHLLLLALPCALWVVLGGFWGGTWTLFPSWCRLCGYPPFYSNHGLAISPGMKKRIRMGQYEFPNPEWSEVSEEGKRWALLARAGRSLAGSGVTSQHLHLGWRVCAGPAEPPWELLAPEAAPTPAVKQLIRNLLKTDPTQRMTITEFMNHPWIMVSRDSELGWDQGIMGWGGIHGMAWDGIHGMGSMGWDGMGSMGWGDGMEWIHGMKWDEIHGVGWDPWHGMGWDGIHGMG</sequence>
<feature type="compositionally biased region" description="Basic residues" evidence="1">
    <location>
        <begin position="256"/>
        <end position="266"/>
    </location>
</feature>
<dbReference type="EMBL" id="QUSF01000396">
    <property type="protein sequence ID" value="RLV82425.1"/>
    <property type="molecule type" value="Genomic_DNA"/>
</dbReference>
<dbReference type="SUPFAM" id="SSF56112">
    <property type="entry name" value="Protein kinase-like (PK-like)"/>
    <property type="match status" value="1"/>
</dbReference>
<evidence type="ECO:0000313" key="3">
    <source>
        <dbReference type="EMBL" id="RLV82425.1"/>
    </source>
</evidence>
<feature type="region of interest" description="Disordered" evidence="1">
    <location>
        <begin position="361"/>
        <end position="381"/>
    </location>
</feature>
<dbReference type="SMART" id="SM00220">
    <property type="entry name" value="S_TKc"/>
    <property type="match status" value="1"/>
</dbReference>
<keyword evidence="4" id="KW-1185">Reference proteome</keyword>
<reference evidence="3 4" key="1">
    <citation type="journal article" date="2018" name="Proc. R. Soc. B">
        <title>A non-coding region near Follistatin controls head colour polymorphism in the Gouldian finch.</title>
        <authorList>
            <person name="Toomey M.B."/>
            <person name="Marques C.I."/>
            <person name="Andrade P."/>
            <person name="Araujo P.M."/>
            <person name="Sabatino S."/>
            <person name="Gazda M.A."/>
            <person name="Afonso S."/>
            <person name="Lopes R.J."/>
            <person name="Corbo J.C."/>
            <person name="Carneiro M."/>
        </authorList>
    </citation>
    <scope>NUCLEOTIDE SEQUENCE [LARGE SCALE GENOMIC DNA]</scope>
    <source>
        <strain evidence="3">Red01</strain>
        <tissue evidence="3">Muscle</tissue>
    </source>
</reference>
<dbReference type="GO" id="GO:0004672">
    <property type="term" value="F:protein kinase activity"/>
    <property type="evidence" value="ECO:0007669"/>
    <property type="project" value="InterPro"/>
</dbReference>
<comment type="caution">
    <text evidence="3">The sequence shown here is derived from an EMBL/GenBank/DDBJ whole genome shotgun (WGS) entry which is preliminary data.</text>
</comment>
<dbReference type="InterPro" id="IPR000719">
    <property type="entry name" value="Prot_kinase_dom"/>
</dbReference>
<feature type="region of interest" description="Disordered" evidence="1">
    <location>
        <begin position="2134"/>
        <end position="2164"/>
    </location>
</feature>
<name>A0A3L8RRF1_CHLGU</name>
<dbReference type="GO" id="GO:0005524">
    <property type="term" value="F:ATP binding"/>
    <property type="evidence" value="ECO:0007669"/>
    <property type="project" value="InterPro"/>
</dbReference>
<dbReference type="Gene3D" id="3.30.200.20">
    <property type="entry name" value="Phosphorylase Kinase, domain 1"/>
    <property type="match status" value="1"/>
</dbReference>
<dbReference type="Gene3D" id="1.10.510.10">
    <property type="entry name" value="Transferase(Phosphotransferase) domain 1"/>
    <property type="match status" value="1"/>
</dbReference>
<feature type="compositionally biased region" description="Basic and acidic residues" evidence="1">
    <location>
        <begin position="1378"/>
        <end position="1387"/>
    </location>
</feature>
<dbReference type="Proteomes" id="UP000276834">
    <property type="component" value="Unassembled WGS sequence"/>
</dbReference>
<dbReference type="PROSITE" id="PS50011">
    <property type="entry name" value="PROTEIN_KINASE_DOM"/>
    <property type="match status" value="1"/>
</dbReference>
<feature type="region of interest" description="Disordered" evidence="1">
    <location>
        <begin position="955"/>
        <end position="975"/>
    </location>
</feature>
<dbReference type="PANTHER" id="PTHR24347">
    <property type="entry name" value="SERINE/THREONINE-PROTEIN KINASE"/>
    <property type="match status" value="1"/>
</dbReference>
<feature type="domain" description="Protein kinase" evidence="2">
    <location>
        <begin position="2285"/>
        <end position="2810"/>
    </location>
</feature>
<protein>
    <recommendedName>
        <fullName evidence="2">Protein kinase domain-containing protein</fullName>
    </recommendedName>
</protein>
<feature type="region of interest" description="Disordered" evidence="1">
    <location>
        <begin position="1366"/>
        <end position="1398"/>
    </location>
</feature>
<evidence type="ECO:0000256" key="1">
    <source>
        <dbReference type="SAM" id="MobiDB-lite"/>
    </source>
</evidence>
<proteinExistence type="predicted"/>
<feature type="compositionally biased region" description="Low complexity" evidence="1">
    <location>
        <begin position="2136"/>
        <end position="2146"/>
    </location>
</feature>
<evidence type="ECO:0000313" key="4">
    <source>
        <dbReference type="Proteomes" id="UP000276834"/>
    </source>
</evidence>
<feature type="region of interest" description="Disordered" evidence="1">
    <location>
        <begin position="2356"/>
        <end position="2385"/>
    </location>
</feature>
<organism evidence="3 4">
    <name type="scientific">Chloebia gouldiae</name>
    <name type="common">Gouldian finch</name>
    <name type="synonym">Erythrura gouldiae</name>
    <dbReference type="NCBI Taxonomy" id="44316"/>
    <lineage>
        <taxon>Eukaryota</taxon>
        <taxon>Metazoa</taxon>
        <taxon>Chordata</taxon>
        <taxon>Craniata</taxon>
        <taxon>Vertebrata</taxon>
        <taxon>Euteleostomi</taxon>
        <taxon>Archelosauria</taxon>
        <taxon>Archosauria</taxon>
        <taxon>Dinosauria</taxon>
        <taxon>Saurischia</taxon>
        <taxon>Theropoda</taxon>
        <taxon>Coelurosauria</taxon>
        <taxon>Aves</taxon>
        <taxon>Neognathae</taxon>
        <taxon>Neoaves</taxon>
        <taxon>Telluraves</taxon>
        <taxon>Australaves</taxon>
        <taxon>Passeriformes</taxon>
        <taxon>Passeroidea</taxon>
        <taxon>Passeridae</taxon>
        <taxon>Chloebia</taxon>
    </lineage>
</organism>
<gene>
    <name evidence="3" type="ORF">DV515_00016661</name>
</gene>